<dbReference type="InterPro" id="IPR036291">
    <property type="entry name" value="NAD(P)-bd_dom_sf"/>
</dbReference>
<dbReference type="PANTHER" id="PTHR43000">
    <property type="entry name" value="DTDP-D-GLUCOSE 4,6-DEHYDRATASE-RELATED"/>
    <property type="match status" value="1"/>
</dbReference>
<gene>
    <name evidence="3" type="ORF">METZ01_LOCUS53171</name>
</gene>
<feature type="non-terminal residue" evidence="3">
    <location>
        <position position="1"/>
    </location>
</feature>
<dbReference type="EMBL" id="UINC01002789">
    <property type="protein sequence ID" value="SVA00317.1"/>
    <property type="molecule type" value="Genomic_DNA"/>
</dbReference>
<reference evidence="3" key="1">
    <citation type="submission" date="2018-05" db="EMBL/GenBank/DDBJ databases">
        <authorList>
            <person name="Lanie J.A."/>
            <person name="Ng W.-L."/>
            <person name="Kazmierczak K.M."/>
            <person name="Andrzejewski T.M."/>
            <person name="Davidsen T.M."/>
            <person name="Wayne K.J."/>
            <person name="Tettelin H."/>
            <person name="Glass J.I."/>
            <person name="Rusch D."/>
            <person name="Podicherti R."/>
            <person name="Tsui H.-C.T."/>
            <person name="Winkler M.E."/>
        </authorList>
    </citation>
    <scope>NUCLEOTIDE SEQUENCE</scope>
</reference>
<name>A0A381SDF2_9ZZZZ</name>
<feature type="domain" description="NAD-dependent epimerase/dehydratase" evidence="2">
    <location>
        <begin position="1"/>
        <end position="229"/>
    </location>
</feature>
<protein>
    <recommendedName>
        <fullName evidence="2">NAD-dependent epimerase/dehydratase domain-containing protein</fullName>
    </recommendedName>
</protein>
<dbReference type="CDD" id="cd08946">
    <property type="entry name" value="SDR_e"/>
    <property type="match status" value="1"/>
</dbReference>
<comment type="similarity">
    <text evidence="1">Belongs to the NAD(P)-dependent epimerase/dehydratase family.</text>
</comment>
<proteinExistence type="inferred from homology"/>
<dbReference type="AlphaFoldDB" id="A0A381SDF2"/>
<organism evidence="3">
    <name type="scientific">marine metagenome</name>
    <dbReference type="NCBI Taxonomy" id="408172"/>
    <lineage>
        <taxon>unclassified sequences</taxon>
        <taxon>metagenomes</taxon>
        <taxon>ecological metagenomes</taxon>
    </lineage>
</organism>
<sequence length="298" mass="32074">ANGCIGAWTVKLLLADGCDVISFDLGTDEHRHRLINAGQLPDIEWCQGDITNATAVAEVVAGADRIIHLAALQVPFCRDDPPRGAEVNVKGTVNVFEAALTHDVPHLVQASSIAVYGTNNDYPTAVVPVDAPRLPRTLYGVYKTACEDLARIYWRDHGLSSVALRPHTVHGPGRDQGMTSQPTVAVEHAARGQSYTVDYGGTLGFQYAPDVARAFIEASRRPAEAAPAFNLPADTIPVRSFLDVATNITGIELFCGDVGLDLVDEGAADSWTEWVTEWSTTPLTDAIRESADIFSNHD</sequence>
<evidence type="ECO:0000256" key="1">
    <source>
        <dbReference type="ARBA" id="ARBA00007637"/>
    </source>
</evidence>
<accession>A0A381SDF2</accession>
<evidence type="ECO:0000259" key="2">
    <source>
        <dbReference type="Pfam" id="PF01370"/>
    </source>
</evidence>
<evidence type="ECO:0000313" key="3">
    <source>
        <dbReference type="EMBL" id="SVA00317.1"/>
    </source>
</evidence>
<dbReference type="SUPFAM" id="SSF51735">
    <property type="entry name" value="NAD(P)-binding Rossmann-fold domains"/>
    <property type="match status" value="1"/>
</dbReference>
<dbReference type="Gene3D" id="3.40.50.720">
    <property type="entry name" value="NAD(P)-binding Rossmann-like Domain"/>
    <property type="match status" value="1"/>
</dbReference>
<dbReference type="InterPro" id="IPR001509">
    <property type="entry name" value="Epimerase_deHydtase"/>
</dbReference>
<dbReference type="Pfam" id="PF01370">
    <property type="entry name" value="Epimerase"/>
    <property type="match status" value="1"/>
</dbReference>